<reference evidence="3" key="1">
    <citation type="submission" date="2016-04" db="EMBL/GenBank/DDBJ databases">
        <authorList>
            <person name="Evans L.H."/>
            <person name="Alamgir A."/>
            <person name="Owens N."/>
            <person name="Weber N.D."/>
            <person name="Virtaneva K."/>
            <person name="Barbian K."/>
            <person name="Babar A."/>
            <person name="Rosenke K."/>
        </authorList>
    </citation>
    <scope>NUCLEOTIDE SEQUENCE</scope>
    <source>
        <strain evidence="3">UB2112</strain>
    </source>
</reference>
<evidence type="ECO:0000313" key="6">
    <source>
        <dbReference type="Proteomes" id="UP000658997"/>
    </source>
</evidence>
<reference evidence="4" key="3">
    <citation type="submission" date="2018-08" db="EMBL/GenBank/DDBJ databases">
        <authorList>
            <person name="Guldener U."/>
        </authorList>
    </citation>
    <scope>NUCLEOTIDE SEQUENCE</scope>
    <source>
        <strain evidence="4">UB2</strain>
    </source>
</reference>
<dbReference type="OrthoDB" id="2502792at2759"/>
<feature type="region of interest" description="Disordered" evidence="1">
    <location>
        <begin position="144"/>
        <end position="177"/>
    </location>
</feature>
<sequence>MADTDTGNLIHDLLSDFIPYPLFRILAGFSNLIYRLLGSSNDPSSWSSTLFPPLVTLCLAYFALLAAYRTVRNVLSLAWFGMKWGAIIGGAIAVWAWWTENGDAVNSTGVNQGGGNAGLIGQLQGLSPMFNTLYTQLPGLAGGAGGASPYNNRRTNTRRRNTRSRTGNNQHSFSLDPTADLPDDLGAGFGAFADMFGRNSRSTTSDTDSGVDFPSLLRTLVTEGQRQGIDALSALRAAGRVQEELRRFQADPTGWFDGVSDRFRTSTPQVGGAGADNTRSNTRARTRAARGGANVADDNSWWANVVAGVEGFFKPDPDAAPQAGARQRRTHT</sequence>
<name>A0A1K0GCL0_9BASI</name>
<dbReference type="EMBL" id="ULHB01000045">
    <property type="protein sequence ID" value="SYW79055.1"/>
    <property type="molecule type" value="Genomic_DNA"/>
</dbReference>
<reference evidence="5" key="2">
    <citation type="submission" date="2016-04" db="EMBL/GenBank/DDBJ databases">
        <authorList>
            <person name="Guldener U."/>
            <person name="Guldener U."/>
        </authorList>
    </citation>
    <scope>NUCLEOTIDE SEQUENCE [LARGE SCALE GENOMIC DNA]</scope>
    <source>
        <strain evidence="5">UB2112</strain>
    </source>
</reference>
<dbReference type="Proteomes" id="UP000179920">
    <property type="component" value="Chromosome XIX"/>
</dbReference>
<keyword evidence="2" id="KW-1133">Transmembrane helix</keyword>
<evidence type="ECO:0000313" key="5">
    <source>
        <dbReference type="Proteomes" id="UP000179920"/>
    </source>
</evidence>
<dbReference type="EMBL" id="LT558135">
    <property type="protein sequence ID" value="SAM85794.1"/>
    <property type="molecule type" value="Genomic_DNA"/>
</dbReference>
<proteinExistence type="predicted"/>
<gene>
    <name evidence="4" type="ORF">UBRO2_02739</name>
    <name evidence="3" type="ORF">UBRO_07131</name>
</gene>
<feature type="region of interest" description="Disordered" evidence="1">
    <location>
        <begin position="259"/>
        <end position="284"/>
    </location>
</feature>
<dbReference type="AlphaFoldDB" id="A0A1K0GCL0"/>
<keyword evidence="6" id="KW-1185">Reference proteome</keyword>
<evidence type="ECO:0000313" key="4">
    <source>
        <dbReference type="EMBL" id="SYW79055.1"/>
    </source>
</evidence>
<protein>
    <submittedName>
        <fullName evidence="3">Uncharacterized protein</fullName>
    </submittedName>
</protein>
<accession>A0A1K0GCL0</accession>
<organism evidence="3 5">
    <name type="scientific">Ustilago bromivora</name>
    <dbReference type="NCBI Taxonomy" id="307758"/>
    <lineage>
        <taxon>Eukaryota</taxon>
        <taxon>Fungi</taxon>
        <taxon>Dikarya</taxon>
        <taxon>Basidiomycota</taxon>
        <taxon>Ustilaginomycotina</taxon>
        <taxon>Ustilaginomycetes</taxon>
        <taxon>Ustilaginales</taxon>
        <taxon>Ustilaginaceae</taxon>
        <taxon>Ustilago</taxon>
    </lineage>
</organism>
<evidence type="ECO:0000313" key="3">
    <source>
        <dbReference type="EMBL" id="SAM85794.1"/>
    </source>
</evidence>
<evidence type="ECO:0000256" key="1">
    <source>
        <dbReference type="SAM" id="MobiDB-lite"/>
    </source>
</evidence>
<feature type="transmembrane region" description="Helical" evidence="2">
    <location>
        <begin position="80"/>
        <end position="98"/>
    </location>
</feature>
<feature type="transmembrane region" description="Helical" evidence="2">
    <location>
        <begin position="50"/>
        <end position="68"/>
    </location>
</feature>
<evidence type="ECO:0000256" key="2">
    <source>
        <dbReference type="SAM" id="Phobius"/>
    </source>
</evidence>
<keyword evidence="2" id="KW-0812">Transmembrane</keyword>
<dbReference type="Proteomes" id="UP000658997">
    <property type="component" value="Unassembled WGS sequence"/>
</dbReference>
<keyword evidence="2" id="KW-0472">Membrane</keyword>